<dbReference type="Proteomes" id="UP001344888">
    <property type="component" value="Unassembled WGS sequence"/>
</dbReference>
<sequence>MTIEEYLKRRNKGQSLEEIQKEKLLSEGTVWTLELGYQCFLKQLPLDKAVGFIQNIVVINPTYGEKKTYINPLDINN</sequence>
<evidence type="ECO:0000313" key="1">
    <source>
        <dbReference type="EMBL" id="MEC1177288.1"/>
    </source>
</evidence>
<name>A0AAW9NR13_9BACL</name>
<gene>
    <name evidence="1" type="ORF">P9B03_02230</name>
</gene>
<dbReference type="AlphaFoldDB" id="A0AAW9NR13"/>
<evidence type="ECO:0000313" key="2">
    <source>
        <dbReference type="Proteomes" id="UP001344888"/>
    </source>
</evidence>
<accession>A0AAW9NR13</accession>
<organism evidence="1 2">
    <name type="scientific">Metasolibacillus meyeri</name>
    <dbReference type="NCBI Taxonomy" id="1071052"/>
    <lineage>
        <taxon>Bacteria</taxon>
        <taxon>Bacillati</taxon>
        <taxon>Bacillota</taxon>
        <taxon>Bacilli</taxon>
        <taxon>Bacillales</taxon>
        <taxon>Caryophanaceae</taxon>
        <taxon>Metasolibacillus</taxon>
    </lineage>
</organism>
<protein>
    <submittedName>
        <fullName evidence="1">Uncharacterized protein</fullName>
    </submittedName>
</protein>
<dbReference type="EMBL" id="JARSFG010000003">
    <property type="protein sequence ID" value="MEC1177288.1"/>
    <property type="molecule type" value="Genomic_DNA"/>
</dbReference>
<dbReference type="RefSeq" id="WP_326121579.1">
    <property type="nucleotide sequence ID" value="NZ_JARSFG010000003.1"/>
</dbReference>
<keyword evidence="2" id="KW-1185">Reference proteome</keyword>
<proteinExistence type="predicted"/>
<reference evidence="1 2" key="1">
    <citation type="submission" date="2023-03" db="EMBL/GenBank/DDBJ databases">
        <title>Bacillus Genome Sequencing.</title>
        <authorList>
            <person name="Dunlap C."/>
        </authorList>
    </citation>
    <scope>NUCLEOTIDE SEQUENCE [LARGE SCALE GENOMIC DNA]</scope>
    <source>
        <strain evidence="1 2">B-59205</strain>
    </source>
</reference>
<comment type="caution">
    <text evidence="1">The sequence shown here is derived from an EMBL/GenBank/DDBJ whole genome shotgun (WGS) entry which is preliminary data.</text>
</comment>